<proteinExistence type="predicted"/>
<sequence>MNTRHIAEVTDPLTDAVVVLTAGTSAELEQLVDHHLSSTFPEPSEDLLDVTGVHLFSVNERTPDDHEPHPRNPDAG</sequence>
<evidence type="ECO:0000313" key="1">
    <source>
        <dbReference type="EMBL" id="WZX00128.1"/>
    </source>
</evidence>
<dbReference type="Proteomes" id="UP001434337">
    <property type="component" value="Chromosome"/>
</dbReference>
<protein>
    <submittedName>
        <fullName evidence="1">Uncharacterized protein</fullName>
    </submittedName>
</protein>
<evidence type="ECO:0000313" key="2">
    <source>
        <dbReference type="Proteomes" id="UP001434337"/>
    </source>
</evidence>
<reference evidence="1 2" key="1">
    <citation type="journal article" date="2023" name="Environ Microbiome">
        <title>A coral-associated actinobacterium mitigates coral bleaching under heat stress.</title>
        <authorList>
            <person name="Li J."/>
            <person name="Zou Y."/>
            <person name="Li Q."/>
            <person name="Zhang J."/>
            <person name="Bourne D.G."/>
            <person name="Lyu Y."/>
            <person name="Liu C."/>
            <person name="Zhang S."/>
        </authorList>
    </citation>
    <scope>NUCLEOTIDE SEQUENCE [LARGE SCALE GENOMIC DNA]</scope>
    <source>
        <strain evidence="1 2">SCSIO 13291</strain>
    </source>
</reference>
<name>A0ABZ3CF55_9ACTN</name>
<keyword evidence="2" id="KW-1185">Reference proteome</keyword>
<accession>A0ABZ3CF55</accession>
<dbReference type="EMBL" id="CP115965">
    <property type="protein sequence ID" value="WZX00128.1"/>
    <property type="molecule type" value="Genomic_DNA"/>
</dbReference>
<organism evidence="1 2">
    <name type="scientific">Propioniciclava soli</name>
    <dbReference type="NCBI Taxonomy" id="2775081"/>
    <lineage>
        <taxon>Bacteria</taxon>
        <taxon>Bacillati</taxon>
        <taxon>Actinomycetota</taxon>
        <taxon>Actinomycetes</taxon>
        <taxon>Propionibacteriales</taxon>
        <taxon>Propionibacteriaceae</taxon>
        <taxon>Propioniciclava</taxon>
    </lineage>
</organism>
<gene>
    <name evidence="1" type="ORF">PCC79_08085</name>
</gene>
<dbReference type="RefSeq" id="WP_342373508.1">
    <property type="nucleotide sequence ID" value="NZ_CP115965.1"/>
</dbReference>